<evidence type="ECO:0000313" key="7">
    <source>
        <dbReference type="Proteomes" id="UP000325081"/>
    </source>
</evidence>
<dbReference type="SUPFAM" id="SSF52540">
    <property type="entry name" value="P-loop containing nucleoside triphosphate hydrolases"/>
    <property type="match status" value="1"/>
</dbReference>
<keyword evidence="3" id="KW-0067">ATP-binding</keyword>
<dbReference type="Proteomes" id="UP000325081">
    <property type="component" value="Unassembled WGS sequence"/>
</dbReference>
<dbReference type="PROSITE" id="PS50088">
    <property type="entry name" value="ANK_REPEAT"/>
    <property type="match status" value="2"/>
</dbReference>
<proteinExistence type="inferred from homology"/>
<accession>A0A5A7NX79</accession>
<dbReference type="InterPro" id="IPR000641">
    <property type="entry name" value="CbxX/CfxQ"/>
</dbReference>
<keyword evidence="4" id="KW-0040">ANK repeat</keyword>
<dbReference type="EMBL" id="BKCP01000002">
    <property type="protein sequence ID" value="GER25126.1"/>
    <property type="molecule type" value="Genomic_DNA"/>
</dbReference>
<dbReference type="InterPro" id="IPR002110">
    <property type="entry name" value="Ankyrin_rpt"/>
</dbReference>
<organism evidence="6 7">
    <name type="scientific">Striga asiatica</name>
    <name type="common">Asiatic witchweed</name>
    <name type="synonym">Buchnera asiatica</name>
    <dbReference type="NCBI Taxonomy" id="4170"/>
    <lineage>
        <taxon>Eukaryota</taxon>
        <taxon>Viridiplantae</taxon>
        <taxon>Streptophyta</taxon>
        <taxon>Embryophyta</taxon>
        <taxon>Tracheophyta</taxon>
        <taxon>Spermatophyta</taxon>
        <taxon>Magnoliopsida</taxon>
        <taxon>eudicotyledons</taxon>
        <taxon>Gunneridae</taxon>
        <taxon>Pentapetalae</taxon>
        <taxon>asterids</taxon>
        <taxon>lamiids</taxon>
        <taxon>Lamiales</taxon>
        <taxon>Orobanchaceae</taxon>
        <taxon>Buchnereae</taxon>
        <taxon>Striga</taxon>
    </lineage>
</organism>
<dbReference type="Pfam" id="PF00023">
    <property type="entry name" value="Ank"/>
    <property type="match status" value="1"/>
</dbReference>
<dbReference type="AlphaFoldDB" id="A0A5A7NX79"/>
<feature type="domain" description="AAA+ ATPase" evidence="5">
    <location>
        <begin position="287"/>
        <end position="423"/>
    </location>
</feature>
<evidence type="ECO:0000256" key="2">
    <source>
        <dbReference type="ARBA" id="ARBA00022741"/>
    </source>
</evidence>
<name>A0A5A7NX79_STRAF</name>
<dbReference type="PANTHER" id="PTHR43392">
    <property type="entry name" value="AAA-TYPE ATPASE FAMILY PROTEIN / ANKYRIN REPEAT FAMILY PROTEIN"/>
    <property type="match status" value="1"/>
</dbReference>
<dbReference type="PRINTS" id="PR00819">
    <property type="entry name" value="CBXCFQXSUPER"/>
</dbReference>
<evidence type="ECO:0000313" key="6">
    <source>
        <dbReference type="EMBL" id="GER25126.1"/>
    </source>
</evidence>
<gene>
    <name evidence="6" type="ORF">STAS_00699</name>
</gene>
<dbReference type="GO" id="GO:0005524">
    <property type="term" value="F:ATP binding"/>
    <property type="evidence" value="ECO:0007669"/>
    <property type="project" value="UniProtKB-KW"/>
</dbReference>
<comment type="caution">
    <text evidence="6">The sequence shown here is derived from an EMBL/GenBank/DDBJ whole genome shotgun (WGS) entry which is preliminary data.</text>
</comment>
<dbReference type="PANTHER" id="PTHR43392:SF2">
    <property type="entry name" value="AAA-TYPE ATPASE FAMILY PROTEIN _ ANKYRIN REPEAT FAMILY PROTEIN"/>
    <property type="match status" value="1"/>
</dbReference>
<dbReference type="Gene3D" id="1.25.40.20">
    <property type="entry name" value="Ankyrin repeat-containing domain"/>
    <property type="match status" value="1"/>
</dbReference>
<dbReference type="CDD" id="cd00009">
    <property type="entry name" value="AAA"/>
    <property type="match status" value="1"/>
</dbReference>
<dbReference type="InterPro" id="IPR003959">
    <property type="entry name" value="ATPase_AAA_core"/>
</dbReference>
<keyword evidence="2" id="KW-0547">Nucleotide-binding</keyword>
<reference evidence="7" key="1">
    <citation type="journal article" date="2019" name="Curr. Biol.">
        <title>Genome Sequence of Striga asiatica Provides Insight into the Evolution of Plant Parasitism.</title>
        <authorList>
            <person name="Yoshida S."/>
            <person name="Kim S."/>
            <person name="Wafula E.K."/>
            <person name="Tanskanen J."/>
            <person name="Kim Y.M."/>
            <person name="Honaas L."/>
            <person name="Yang Z."/>
            <person name="Spallek T."/>
            <person name="Conn C.E."/>
            <person name="Ichihashi Y."/>
            <person name="Cheong K."/>
            <person name="Cui S."/>
            <person name="Der J.P."/>
            <person name="Gundlach H."/>
            <person name="Jiao Y."/>
            <person name="Hori C."/>
            <person name="Ishida J.K."/>
            <person name="Kasahara H."/>
            <person name="Kiba T."/>
            <person name="Kim M.S."/>
            <person name="Koo N."/>
            <person name="Laohavisit A."/>
            <person name="Lee Y.H."/>
            <person name="Lumba S."/>
            <person name="McCourt P."/>
            <person name="Mortimer J.C."/>
            <person name="Mutuku J.M."/>
            <person name="Nomura T."/>
            <person name="Sasaki-Sekimoto Y."/>
            <person name="Seto Y."/>
            <person name="Wang Y."/>
            <person name="Wakatake T."/>
            <person name="Sakakibara H."/>
            <person name="Demura T."/>
            <person name="Yamaguchi S."/>
            <person name="Yoneyama K."/>
            <person name="Manabe R.I."/>
            <person name="Nelson D.C."/>
            <person name="Schulman A.H."/>
            <person name="Timko M.P."/>
            <person name="dePamphilis C.W."/>
            <person name="Choi D."/>
            <person name="Shirasu K."/>
        </authorList>
    </citation>
    <scope>NUCLEOTIDE SEQUENCE [LARGE SCALE GENOMIC DNA]</scope>
    <source>
        <strain evidence="7">cv. UVA1</strain>
    </source>
</reference>
<protein>
    <submittedName>
        <fullName evidence="6">Ankyrin repeat domain-containing protein</fullName>
    </submittedName>
</protein>
<feature type="repeat" description="ANK" evidence="4">
    <location>
        <begin position="83"/>
        <end position="115"/>
    </location>
</feature>
<evidence type="ECO:0000259" key="5">
    <source>
        <dbReference type="SMART" id="SM00382"/>
    </source>
</evidence>
<feature type="repeat" description="ANK" evidence="4">
    <location>
        <begin position="46"/>
        <end position="68"/>
    </location>
</feature>
<dbReference type="GO" id="GO:0016887">
    <property type="term" value="F:ATP hydrolysis activity"/>
    <property type="evidence" value="ECO:0007669"/>
    <property type="project" value="InterPro"/>
</dbReference>
<dbReference type="OrthoDB" id="2423195at2759"/>
<sequence length="529" mass="59111">MRIQDKNSKNKSHVSIHACTEAGDLSGVQRLLSQNPSLLNERGIVTVQTPLHVASGHNKLEIVKYLLDWRGPGKVELEAKNVYGETPLHLAAKNGCNESLRMLLQGGANVEARTNNMMTPLHLAVGYALRTGDNSTVRTLVLEYNADCSAKDDEGMMPFNYLPAGVQNEELLQVLCQNVTQHINNFTQQVNNFMQQINNTTGYYYQNGAQQNNNIFNTSNYYTSTSYLNEEPKNYDNGIQGKLEEFDNELSQIVGLKPLKEQLRKWAKGMLLDERRRAMGINLGPRKAPHMAFLGNPGTGKTTVARILGKLMNSVGVLSSDKVTEVQRTDLVAEYLGQTGAKTRQKIDEAMGGILFVDEAYRLVPQQGAGHTQDYGVEALEEIMSVLEDGEIVVVFAGYTEPMRRVFSSNEGFCRRVTHFFDFDDYSSRDLAEMLMIKMRKADEKSRLFGFRLHPSCTLDAVVAVIERCSTEKLRSKLNGGLVDHMLNNARECLDARLDFSSTGDELLTITLGDLENGLRHLAQRVMVD</sequence>
<dbReference type="FunFam" id="3.40.50.300:FF:000216">
    <property type="entry name" value="Type VII secretion ATPase EccA"/>
    <property type="match status" value="1"/>
</dbReference>
<comment type="similarity">
    <text evidence="1">Belongs to the CbxX/CfxQ family.</text>
</comment>
<evidence type="ECO:0000256" key="1">
    <source>
        <dbReference type="ARBA" id="ARBA00010378"/>
    </source>
</evidence>
<dbReference type="PROSITE" id="PS50297">
    <property type="entry name" value="ANK_REP_REGION"/>
    <property type="match status" value="2"/>
</dbReference>
<dbReference type="SMART" id="SM00382">
    <property type="entry name" value="AAA"/>
    <property type="match status" value="1"/>
</dbReference>
<keyword evidence="7" id="KW-1185">Reference proteome</keyword>
<evidence type="ECO:0000256" key="4">
    <source>
        <dbReference type="PROSITE-ProRule" id="PRU00023"/>
    </source>
</evidence>
<dbReference type="Gene3D" id="3.40.50.300">
    <property type="entry name" value="P-loop containing nucleotide triphosphate hydrolases"/>
    <property type="match status" value="1"/>
</dbReference>
<dbReference type="InterPro" id="IPR003593">
    <property type="entry name" value="AAA+_ATPase"/>
</dbReference>
<dbReference type="SMART" id="SM00248">
    <property type="entry name" value="ANK"/>
    <property type="match status" value="4"/>
</dbReference>
<dbReference type="InterPro" id="IPR036770">
    <property type="entry name" value="Ankyrin_rpt-contain_sf"/>
</dbReference>
<dbReference type="Pfam" id="PF12796">
    <property type="entry name" value="Ank_2"/>
    <property type="match status" value="1"/>
</dbReference>
<dbReference type="InterPro" id="IPR050773">
    <property type="entry name" value="CbxX/CfxQ_RuBisCO_ESX"/>
</dbReference>
<dbReference type="SUPFAM" id="SSF48403">
    <property type="entry name" value="Ankyrin repeat"/>
    <property type="match status" value="1"/>
</dbReference>
<dbReference type="Pfam" id="PF00004">
    <property type="entry name" value="AAA"/>
    <property type="match status" value="1"/>
</dbReference>
<dbReference type="InterPro" id="IPR027417">
    <property type="entry name" value="P-loop_NTPase"/>
</dbReference>
<evidence type="ECO:0000256" key="3">
    <source>
        <dbReference type="ARBA" id="ARBA00022840"/>
    </source>
</evidence>